<dbReference type="AlphaFoldDB" id="A0AAW0AZJ8"/>
<gene>
    <name evidence="1" type="ORF">R3P38DRAFT_3558039</name>
</gene>
<sequence length="366" mass="41062">MKLGSRVQKPEIKVPVLIGSEAFAILVVLRDGELSGTHWQPKLIRLVAYSSSAPSSCGFPKATIELDESVTDYEATGRSPLPPRLEGWKFVCGSGKALVCRIFASPAQRGLFQSIQLDGGFVLPPTAVEPVSVETLAAQLADILKESHHLLACIQKFSVSGGREDVQILVSLPFLRTLGIYERIDILTQVPLQLEVSEVWAFKWVQVFAQNPTYWTGFSESMVPLYSISGAEKHSNFRRRIMDRIQPLHPLPVAHIDHHAARPVRHVKAHSCHCFESQRLLQLQLILGAEREAPDPEQIHAASDFEEIVLSRFSELRRQGVEFAMSTRTAWWGLGYVTVRYVFPPERSRVKRLLSVWIEEVEVLVG</sequence>
<protein>
    <submittedName>
        <fullName evidence="1">Uncharacterized protein</fullName>
    </submittedName>
</protein>
<keyword evidence="2" id="KW-1185">Reference proteome</keyword>
<evidence type="ECO:0000313" key="1">
    <source>
        <dbReference type="EMBL" id="KAK7018171.1"/>
    </source>
</evidence>
<organism evidence="1 2">
    <name type="scientific">Favolaschia claudopus</name>
    <dbReference type="NCBI Taxonomy" id="2862362"/>
    <lineage>
        <taxon>Eukaryota</taxon>
        <taxon>Fungi</taxon>
        <taxon>Dikarya</taxon>
        <taxon>Basidiomycota</taxon>
        <taxon>Agaricomycotina</taxon>
        <taxon>Agaricomycetes</taxon>
        <taxon>Agaricomycetidae</taxon>
        <taxon>Agaricales</taxon>
        <taxon>Marasmiineae</taxon>
        <taxon>Mycenaceae</taxon>
        <taxon>Favolaschia</taxon>
    </lineage>
</organism>
<dbReference type="Proteomes" id="UP001362999">
    <property type="component" value="Unassembled WGS sequence"/>
</dbReference>
<name>A0AAW0AZJ8_9AGAR</name>
<proteinExistence type="predicted"/>
<comment type="caution">
    <text evidence="1">The sequence shown here is derived from an EMBL/GenBank/DDBJ whole genome shotgun (WGS) entry which is preliminary data.</text>
</comment>
<evidence type="ECO:0000313" key="2">
    <source>
        <dbReference type="Proteomes" id="UP001362999"/>
    </source>
</evidence>
<dbReference type="EMBL" id="JAWWNJ010000046">
    <property type="protein sequence ID" value="KAK7018171.1"/>
    <property type="molecule type" value="Genomic_DNA"/>
</dbReference>
<reference evidence="1 2" key="1">
    <citation type="journal article" date="2024" name="J Genomics">
        <title>Draft genome sequencing and assembly of Favolaschia claudopus CIRM-BRFM 2984 isolated from oak limbs.</title>
        <authorList>
            <person name="Navarro D."/>
            <person name="Drula E."/>
            <person name="Chaduli D."/>
            <person name="Cazenave R."/>
            <person name="Ahrendt S."/>
            <person name="Wang J."/>
            <person name="Lipzen A."/>
            <person name="Daum C."/>
            <person name="Barry K."/>
            <person name="Grigoriev I.V."/>
            <person name="Favel A."/>
            <person name="Rosso M.N."/>
            <person name="Martin F."/>
        </authorList>
    </citation>
    <scope>NUCLEOTIDE SEQUENCE [LARGE SCALE GENOMIC DNA]</scope>
    <source>
        <strain evidence="1 2">CIRM-BRFM 2984</strain>
    </source>
</reference>
<accession>A0AAW0AZJ8</accession>